<dbReference type="InterPro" id="IPR051638">
    <property type="entry name" value="CTBP_dehydrogenase"/>
</dbReference>
<dbReference type="Proteomes" id="UP000728185">
    <property type="component" value="Unassembled WGS sequence"/>
</dbReference>
<evidence type="ECO:0000259" key="7">
    <source>
        <dbReference type="PROSITE" id="PS50950"/>
    </source>
</evidence>
<dbReference type="PROSITE" id="PS50950">
    <property type="entry name" value="ZF_THAP"/>
    <property type="match status" value="1"/>
</dbReference>
<keyword evidence="1" id="KW-0479">Metal-binding</keyword>
<dbReference type="PANTHER" id="PTHR46029:SF7">
    <property type="entry name" value="C-TERMINAL-BINDING PROTEIN"/>
    <property type="match status" value="1"/>
</dbReference>
<feature type="region of interest" description="Disordered" evidence="6">
    <location>
        <begin position="504"/>
        <end position="534"/>
    </location>
</feature>
<proteinExistence type="predicted"/>
<sequence length="582" mass="64433">MPTTCGFPNCRFRSRYRGTEDNRHFYRVPKKPAILRKRWLEAIGRTEETIVSQLRVCSGHFHGGEKREGDIPVADPTVDELIRIELPPKTPRLSNSGTGHRFGIRGSGTSRGSHSHLAKTKMPLFRPGMLNYLSKAAHPLLSHTHKSKHVSTSSAANLHLQSPVLTSRAKWFSDLSEKSVRKETGISHNTSTKRESDLGNAFSPPIQLMNFPQMKYSEERTQQIPPTLKPPPSESIPFASDAVQMNSNFTGSRFSLGSDKQRSLSPTDWQQQYTQQQLSVPLMSTLQHLMPSANVNAKSFSAFSGVLTPKRLTADGPTQSMIGFQSHHPTTLFKNPSRASQIDLPGTGTHQSGNFDSSSRSTPLIHAFTNLLSSGLDIYYYNQILSTILHPSLVSNSLTASAIGTTDKSSQLSAELIQCPMAWSTANNSKPATLKDSSFMSPTSVVNTLFMPRLSVTDSNVPTYGTSFVDESWIRSDSSSHQTEQNQAKLLNLCTHPAISRLGDGSVWNRPTPLNQTRNSPHSTAAGSPRIKPKEWGIHSEVMRSCLHPERNSTEQVARMRVEHSKSSPDCARHSTEQKWTK</sequence>
<evidence type="ECO:0000256" key="6">
    <source>
        <dbReference type="SAM" id="MobiDB-lite"/>
    </source>
</evidence>
<dbReference type="EMBL" id="LUCM01004609">
    <property type="protein sequence ID" value="KAA0194107.1"/>
    <property type="molecule type" value="Genomic_DNA"/>
</dbReference>
<dbReference type="OrthoDB" id="7312725at2759"/>
<evidence type="ECO:0000313" key="8">
    <source>
        <dbReference type="EMBL" id="KAA0194107.1"/>
    </source>
</evidence>
<protein>
    <submittedName>
        <fullName evidence="8">Zinc finger C2CH type</fullName>
    </submittedName>
</protein>
<dbReference type="GO" id="GO:0003677">
    <property type="term" value="F:DNA binding"/>
    <property type="evidence" value="ECO:0007669"/>
    <property type="project" value="UniProtKB-UniRule"/>
</dbReference>
<dbReference type="GO" id="GO:0005634">
    <property type="term" value="C:nucleus"/>
    <property type="evidence" value="ECO:0007669"/>
    <property type="project" value="TreeGrafter"/>
</dbReference>
<dbReference type="Pfam" id="PF05485">
    <property type="entry name" value="THAP"/>
    <property type="match status" value="1"/>
</dbReference>
<dbReference type="SMART" id="SM00980">
    <property type="entry name" value="THAP"/>
    <property type="match status" value="1"/>
</dbReference>
<evidence type="ECO:0000256" key="3">
    <source>
        <dbReference type="ARBA" id="ARBA00022833"/>
    </source>
</evidence>
<feature type="region of interest" description="Disordered" evidence="6">
    <location>
        <begin position="182"/>
        <end position="202"/>
    </location>
</feature>
<feature type="compositionally biased region" description="Polar residues" evidence="6">
    <location>
        <begin position="512"/>
        <end position="526"/>
    </location>
</feature>
<evidence type="ECO:0000256" key="2">
    <source>
        <dbReference type="ARBA" id="ARBA00022771"/>
    </source>
</evidence>
<dbReference type="InterPro" id="IPR006612">
    <property type="entry name" value="THAP_Znf"/>
</dbReference>
<dbReference type="SUPFAM" id="SSF57716">
    <property type="entry name" value="Glucocorticoid receptor-like (DNA-binding domain)"/>
    <property type="match status" value="1"/>
</dbReference>
<dbReference type="GO" id="GO:0003714">
    <property type="term" value="F:transcription corepressor activity"/>
    <property type="evidence" value="ECO:0007669"/>
    <property type="project" value="TreeGrafter"/>
</dbReference>
<keyword evidence="9" id="KW-1185">Reference proteome</keyword>
<dbReference type="AlphaFoldDB" id="A0A8E0VKR4"/>
<dbReference type="GO" id="GO:0140297">
    <property type="term" value="F:DNA-binding transcription factor binding"/>
    <property type="evidence" value="ECO:0007669"/>
    <property type="project" value="TreeGrafter"/>
</dbReference>
<name>A0A8E0VKR4_9TREM</name>
<dbReference type="GO" id="GO:0001221">
    <property type="term" value="F:transcription coregulator binding"/>
    <property type="evidence" value="ECO:0007669"/>
    <property type="project" value="TreeGrafter"/>
</dbReference>
<feature type="domain" description="THAP-type" evidence="7">
    <location>
        <begin position="1"/>
        <end position="79"/>
    </location>
</feature>
<evidence type="ECO:0000256" key="1">
    <source>
        <dbReference type="ARBA" id="ARBA00022723"/>
    </source>
</evidence>
<reference evidence="8" key="1">
    <citation type="submission" date="2019-05" db="EMBL/GenBank/DDBJ databases">
        <title>Annotation for the trematode Fasciolopsis buski.</title>
        <authorList>
            <person name="Choi Y.-J."/>
        </authorList>
    </citation>
    <scope>NUCLEOTIDE SEQUENCE</scope>
    <source>
        <strain evidence="8">HT</strain>
        <tissue evidence="8">Whole worm</tissue>
    </source>
</reference>
<dbReference type="GO" id="GO:0006357">
    <property type="term" value="P:regulation of transcription by RNA polymerase II"/>
    <property type="evidence" value="ECO:0007669"/>
    <property type="project" value="TreeGrafter"/>
</dbReference>
<accession>A0A8E0VKR4</accession>
<feature type="non-terminal residue" evidence="8">
    <location>
        <position position="1"/>
    </location>
</feature>
<keyword evidence="2 5" id="KW-0863">Zinc-finger</keyword>
<evidence type="ECO:0000256" key="4">
    <source>
        <dbReference type="ARBA" id="ARBA00023125"/>
    </source>
</evidence>
<dbReference type="GO" id="GO:0008270">
    <property type="term" value="F:zinc ion binding"/>
    <property type="evidence" value="ECO:0007669"/>
    <property type="project" value="UniProtKB-KW"/>
</dbReference>
<keyword evidence="4 5" id="KW-0238">DNA-binding</keyword>
<dbReference type="PANTHER" id="PTHR46029">
    <property type="entry name" value="C-TERMINAL-BINDING PROTEIN"/>
    <property type="match status" value="1"/>
</dbReference>
<comment type="caution">
    <text evidence="8">The sequence shown here is derived from an EMBL/GenBank/DDBJ whole genome shotgun (WGS) entry which is preliminary data.</text>
</comment>
<evidence type="ECO:0000256" key="5">
    <source>
        <dbReference type="PROSITE-ProRule" id="PRU00309"/>
    </source>
</evidence>
<feature type="region of interest" description="Disordered" evidence="6">
    <location>
        <begin position="249"/>
        <end position="272"/>
    </location>
</feature>
<organism evidence="8 9">
    <name type="scientific">Fasciolopsis buskii</name>
    <dbReference type="NCBI Taxonomy" id="27845"/>
    <lineage>
        <taxon>Eukaryota</taxon>
        <taxon>Metazoa</taxon>
        <taxon>Spiralia</taxon>
        <taxon>Lophotrochozoa</taxon>
        <taxon>Platyhelminthes</taxon>
        <taxon>Trematoda</taxon>
        <taxon>Digenea</taxon>
        <taxon>Plagiorchiida</taxon>
        <taxon>Echinostomata</taxon>
        <taxon>Echinostomatoidea</taxon>
        <taxon>Fasciolidae</taxon>
        <taxon>Fasciolopsis</taxon>
    </lineage>
</organism>
<gene>
    <name evidence="8" type="ORF">FBUS_11846</name>
</gene>
<feature type="region of interest" description="Disordered" evidence="6">
    <location>
        <begin position="547"/>
        <end position="582"/>
    </location>
</feature>
<evidence type="ECO:0000313" key="9">
    <source>
        <dbReference type="Proteomes" id="UP000728185"/>
    </source>
</evidence>
<keyword evidence="3" id="KW-0862">Zinc</keyword>
<dbReference type="GO" id="GO:0003713">
    <property type="term" value="F:transcription coactivator activity"/>
    <property type="evidence" value="ECO:0007669"/>
    <property type="project" value="TreeGrafter"/>
</dbReference>